<reference evidence="1" key="1">
    <citation type="submission" date="2022-10" db="EMBL/GenBank/DDBJ databases">
        <authorList>
            <person name="Koch H."/>
        </authorList>
    </citation>
    <scope>NUCLEOTIDE SEQUENCE</scope>
    <source>
        <strain evidence="1">DNF</strain>
    </source>
</reference>
<dbReference type="EMBL" id="OX365700">
    <property type="protein sequence ID" value="CAI4033620.1"/>
    <property type="molecule type" value="Genomic_DNA"/>
</dbReference>
<accession>A0AA86N315</accession>
<evidence type="ECO:0008006" key="3">
    <source>
        <dbReference type="Google" id="ProtNLM"/>
    </source>
</evidence>
<dbReference type="Proteomes" id="UP001179121">
    <property type="component" value="Chromosome"/>
</dbReference>
<dbReference type="AlphaFoldDB" id="A0AA86N315"/>
<protein>
    <recommendedName>
        <fullName evidence="3">Lipoprotein</fullName>
    </recommendedName>
</protein>
<sequence>MRRITGALLVSVCLLVACTTKPVSRMDAYVEPPPDGGKTLSEELMKRAGGPLEAGVLVVNDTSDRDSAPALTEEGTAFLTDQVKQRVEEALPIRIIKRFTPFRISDGQQPPEVARLGREQALPYVLLVVFSNAESEVPMRLPLTGDLEQGGTRPGVPGFEMRTNALAELALIEVETGRVLARSDGRAWTRLNRLYVPVQSNSYPVIHRSLRVAPIYPKEENAKDITRSIAGDEALEQAVMHLQEIWPTRVRS</sequence>
<evidence type="ECO:0000313" key="2">
    <source>
        <dbReference type="Proteomes" id="UP001179121"/>
    </source>
</evidence>
<name>A0AA86N315_9BACT</name>
<gene>
    <name evidence="1" type="ORF">DNFV4_04061</name>
</gene>
<dbReference type="RefSeq" id="WP_289270981.1">
    <property type="nucleotide sequence ID" value="NZ_OX365700.1"/>
</dbReference>
<dbReference type="KEGG" id="nti:DNFV4_04061"/>
<evidence type="ECO:0000313" key="1">
    <source>
        <dbReference type="EMBL" id="CAI4033620.1"/>
    </source>
</evidence>
<proteinExistence type="predicted"/>
<organism evidence="1 2">
    <name type="scientific">Nitrospira tepida</name>
    <dbReference type="NCBI Taxonomy" id="2973512"/>
    <lineage>
        <taxon>Bacteria</taxon>
        <taxon>Pseudomonadati</taxon>
        <taxon>Nitrospirota</taxon>
        <taxon>Nitrospiria</taxon>
        <taxon>Nitrospirales</taxon>
        <taxon>Nitrospiraceae</taxon>
        <taxon>Nitrospira</taxon>
    </lineage>
</organism>
<keyword evidence="2" id="KW-1185">Reference proteome</keyword>